<keyword evidence="3" id="KW-1185">Reference proteome</keyword>
<dbReference type="SUPFAM" id="SSF56935">
    <property type="entry name" value="Porins"/>
    <property type="match status" value="1"/>
</dbReference>
<dbReference type="RefSeq" id="WP_078790806.1">
    <property type="nucleotide sequence ID" value="NZ_FUWR01000015.1"/>
</dbReference>
<dbReference type="PROSITE" id="PS51257">
    <property type="entry name" value="PROKAR_LIPOPROTEIN"/>
    <property type="match status" value="1"/>
</dbReference>
<dbReference type="Proteomes" id="UP000190102">
    <property type="component" value="Unassembled WGS sequence"/>
</dbReference>
<sequence length="694" mass="76004">MKKTILTTLAIVSACAASATAADLDGSVSVGGSLSSIHGQKAKANEYRALGDGAAGGFDLNYRTPSSFLDVDANVSVTEGKQPTQDLATDNNFKIKGGMTDLFKLSLFYNEIPHNLTFGASTFMNGVGTNVLTSPLTPATTVPTVANTAGLWKSFDYSLFRRNFGADAEVSLKTPFFFSARVDRQETSGLQPYNWTTQLRELPAPVDYTTDTLFLQTGYRSKSLIATIEGTISNFQNANNTIYIGQLGNTAATAAGYGYLPPDNRLYKVAGSIMYKLPLWSTTLMARGSHAMQESNPLLFEAPAAGLTWNGLITTDNGSVVITSSPLPKLDTRIHFNYLITKNKSDNINYSTSATATSYNQVAAKYDYNKKVGGIDLSYKLPAETKVLAGYEYSDVHRATWAADPVLTVAGAPHATKTTDHTVYMQVKNNLLDWVSGKLRYEHQFRSSEYPTLGLYAATNRMGYFRAFEAADKDMDAIKTELEFEPLHGLSIGLQYALKLNKYTNSPLGMQDDTRHEFYADATYVAGIAKVNVYGELETVETNGKFYAGTYGSAATATNNFFWTTKRKDLNYAFGSTVDVSIIKDLLSAYAGYRYEKANGSNDFTVSNASIMTTPYSNVNSLDDYTKHSLNAKLTYQASKAVSIDLGYLYENLKYSDDAYANYTNIVGTNFLTGAYANPNYDASVVYTKLTYKF</sequence>
<name>A0A1T4QVJ3_9BACT</name>
<feature type="signal peptide" evidence="1">
    <location>
        <begin position="1"/>
        <end position="21"/>
    </location>
</feature>
<evidence type="ECO:0000313" key="2">
    <source>
        <dbReference type="EMBL" id="SKA07646.1"/>
    </source>
</evidence>
<evidence type="ECO:0000313" key="3">
    <source>
        <dbReference type="Proteomes" id="UP000190102"/>
    </source>
</evidence>
<dbReference type="InterPro" id="IPR020016">
    <property type="entry name" value="Decahaem-assoc_OM_MtrB/PioB"/>
</dbReference>
<keyword evidence="1" id="KW-0732">Signal</keyword>
<dbReference type="EMBL" id="FUWR01000015">
    <property type="protein sequence ID" value="SKA07646.1"/>
    <property type="molecule type" value="Genomic_DNA"/>
</dbReference>
<accession>A0A1T4QVJ3</accession>
<protein>
    <submittedName>
        <fullName evidence="2">Decaheme-associated outer membrane protein, MtrB/PioB family</fullName>
    </submittedName>
</protein>
<dbReference type="AlphaFoldDB" id="A0A1T4QVJ3"/>
<organism evidence="2 3">
    <name type="scientific">Trichlorobacter thiogenes</name>
    <dbReference type="NCBI Taxonomy" id="115783"/>
    <lineage>
        <taxon>Bacteria</taxon>
        <taxon>Pseudomonadati</taxon>
        <taxon>Thermodesulfobacteriota</taxon>
        <taxon>Desulfuromonadia</taxon>
        <taxon>Geobacterales</taxon>
        <taxon>Geobacteraceae</taxon>
        <taxon>Trichlorobacter</taxon>
    </lineage>
</organism>
<gene>
    <name evidence="2" type="ORF">SAMN02745119_02548</name>
</gene>
<proteinExistence type="predicted"/>
<dbReference type="OrthoDB" id="5428103at2"/>
<evidence type="ECO:0000256" key="1">
    <source>
        <dbReference type="SAM" id="SignalP"/>
    </source>
</evidence>
<reference evidence="3" key="1">
    <citation type="submission" date="2017-02" db="EMBL/GenBank/DDBJ databases">
        <authorList>
            <person name="Varghese N."/>
            <person name="Submissions S."/>
        </authorList>
    </citation>
    <scope>NUCLEOTIDE SEQUENCE [LARGE SCALE GENOMIC DNA]</scope>
    <source>
        <strain evidence="3">ATCC BAA-34</strain>
    </source>
</reference>
<feature type="chain" id="PRO_5012029692" evidence="1">
    <location>
        <begin position="22"/>
        <end position="694"/>
    </location>
</feature>
<dbReference type="STRING" id="115783.SAMN02745119_02548"/>
<dbReference type="Pfam" id="PF11854">
    <property type="entry name" value="MtrB_PioB"/>
    <property type="match status" value="1"/>
</dbReference>